<dbReference type="RefSeq" id="WP_090187060.1">
    <property type="nucleotide sequence ID" value="NZ_LT629705.1"/>
</dbReference>
<evidence type="ECO:0000313" key="4">
    <source>
        <dbReference type="Proteomes" id="UP000198827"/>
    </source>
</evidence>
<name>A0A1H0SGR6_9PSED</name>
<dbReference type="EMBL" id="LT629705">
    <property type="protein sequence ID" value="SDP41001.1"/>
    <property type="molecule type" value="Genomic_DNA"/>
</dbReference>
<dbReference type="AlphaFoldDB" id="A0A1H0SGR6"/>
<evidence type="ECO:0000256" key="2">
    <source>
        <dbReference type="SAM" id="MobiDB-lite"/>
    </source>
</evidence>
<proteinExistence type="predicted"/>
<keyword evidence="1" id="KW-0175">Coiled coil</keyword>
<accession>A0A1H0SGR6</accession>
<sequence length="171" mass="18902">MTDNADNHADDQELERLRAKNAELLTELKKVKAERDGLTAKVEAQDAEITDYKFNKPVADLLSKILVSSKYSSHELAEHFTFALNDAGVLEMRDLEGKPVEVSEKVDGKTVTRPIKCEEDEVWRYLAHDYGKLNHIVRSSGASGGGASGSRSTPSAPQSRSEQKPSEFGLR</sequence>
<protein>
    <submittedName>
        <fullName evidence="3">Uncharacterized protein</fullName>
    </submittedName>
</protein>
<feature type="compositionally biased region" description="Basic and acidic residues" evidence="2">
    <location>
        <begin position="161"/>
        <end position="171"/>
    </location>
</feature>
<feature type="coiled-coil region" evidence="1">
    <location>
        <begin position="7"/>
        <end position="48"/>
    </location>
</feature>
<organism evidence="3 4">
    <name type="scientific">Pseudomonas arsenicoxydans</name>
    <dbReference type="NCBI Taxonomy" id="702115"/>
    <lineage>
        <taxon>Bacteria</taxon>
        <taxon>Pseudomonadati</taxon>
        <taxon>Pseudomonadota</taxon>
        <taxon>Gammaproteobacteria</taxon>
        <taxon>Pseudomonadales</taxon>
        <taxon>Pseudomonadaceae</taxon>
        <taxon>Pseudomonas</taxon>
    </lineage>
</organism>
<feature type="region of interest" description="Disordered" evidence="2">
    <location>
        <begin position="137"/>
        <end position="171"/>
    </location>
</feature>
<dbReference type="Proteomes" id="UP000198827">
    <property type="component" value="Chromosome I"/>
</dbReference>
<gene>
    <name evidence="3" type="ORF">SAMN04489798_5669</name>
</gene>
<reference evidence="3 4" key="1">
    <citation type="submission" date="2016-10" db="EMBL/GenBank/DDBJ databases">
        <authorList>
            <person name="de Groot N.N."/>
        </authorList>
    </citation>
    <scope>NUCLEOTIDE SEQUENCE [LARGE SCALE GENOMIC DNA]</scope>
    <source>
        <strain evidence="3 4">CECT 7543</strain>
    </source>
</reference>
<evidence type="ECO:0000313" key="3">
    <source>
        <dbReference type="EMBL" id="SDP41001.1"/>
    </source>
</evidence>
<evidence type="ECO:0000256" key="1">
    <source>
        <dbReference type="SAM" id="Coils"/>
    </source>
</evidence>